<comment type="caution">
    <text evidence="2">The sequence shown here is derived from an EMBL/GenBank/DDBJ whole genome shotgun (WGS) entry which is preliminary data.</text>
</comment>
<sequence length="241" mass="25541">MFKLLRRISGSFTNRLDRVWDDDATSSAPQSGKKRRMSDEDDEVVGSLSKRSRGHADTIPEEDESGTPLRDASLASSSTVPQLAKETEEVRQVTKGVKEVELEDKAEEEVKPSTGSEGAPKKAAVVLAEAELSSEKSKSTGLAEVEGEPSVDMLSSEKGSESLDLSKADDVPAIVNGVLLVKSGEDVEADEHSADASSDVEDAIDSSSLIQSAELDSTIAESVPASEFTIKSDEAPMKAQG</sequence>
<feature type="region of interest" description="Disordered" evidence="1">
    <location>
        <begin position="16"/>
        <end position="165"/>
    </location>
</feature>
<dbReference type="OrthoDB" id="3269227at2759"/>
<reference evidence="2 3" key="1">
    <citation type="submission" date="2019-02" db="EMBL/GenBank/DDBJ databases">
        <title>Genome sequencing of the rare red list fungi Phellinidium pouzarii.</title>
        <authorList>
            <person name="Buettner E."/>
            <person name="Kellner H."/>
        </authorList>
    </citation>
    <scope>NUCLEOTIDE SEQUENCE [LARGE SCALE GENOMIC DNA]</scope>
    <source>
        <strain evidence="2 3">DSM 108285</strain>
    </source>
</reference>
<name>A0A4V3XD87_9AGAM</name>
<gene>
    <name evidence="2" type="ORF">EW145_g2467</name>
</gene>
<evidence type="ECO:0000313" key="2">
    <source>
        <dbReference type="EMBL" id="THH08793.1"/>
    </source>
</evidence>
<feature type="region of interest" description="Disordered" evidence="1">
    <location>
        <begin position="186"/>
        <end position="205"/>
    </location>
</feature>
<keyword evidence="3" id="KW-1185">Reference proteome</keyword>
<feature type="compositionally biased region" description="Basic and acidic residues" evidence="1">
    <location>
        <begin position="85"/>
        <end position="100"/>
    </location>
</feature>
<evidence type="ECO:0000313" key="3">
    <source>
        <dbReference type="Proteomes" id="UP000308199"/>
    </source>
</evidence>
<proteinExistence type="predicted"/>
<dbReference type="AlphaFoldDB" id="A0A4V3XD87"/>
<organism evidence="2 3">
    <name type="scientific">Phellinidium pouzarii</name>
    <dbReference type="NCBI Taxonomy" id="167371"/>
    <lineage>
        <taxon>Eukaryota</taxon>
        <taxon>Fungi</taxon>
        <taxon>Dikarya</taxon>
        <taxon>Basidiomycota</taxon>
        <taxon>Agaricomycotina</taxon>
        <taxon>Agaricomycetes</taxon>
        <taxon>Hymenochaetales</taxon>
        <taxon>Hymenochaetaceae</taxon>
        <taxon>Phellinidium</taxon>
    </lineage>
</organism>
<protein>
    <submittedName>
        <fullName evidence="2">Uncharacterized protein</fullName>
    </submittedName>
</protein>
<dbReference type="EMBL" id="SGPK01000087">
    <property type="protein sequence ID" value="THH08793.1"/>
    <property type="molecule type" value="Genomic_DNA"/>
</dbReference>
<dbReference type="Proteomes" id="UP000308199">
    <property type="component" value="Unassembled WGS sequence"/>
</dbReference>
<evidence type="ECO:0000256" key="1">
    <source>
        <dbReference type="SAM" id="MobiDB-lite"/>
    </source>
</evidence>
<accession>A0A4V3XD87</accession>